<keyword evidence="7" id="KW-0378">Hydrolase</keyword>
<gene>
    <name evidence="4 8" type="primary">endA</name>
    <name evidence="8" type="ORF">HSR6_0183</name>
    <name evidence="7" type="ORF">HTSR_0185</name>
</gene>
<comment type="subunit">
    <text evidence="4">Homodimer.</text>
</comment>
<dbReference type="NCBIfam" id="TIGR00324">
    <property type="entry name" value="endA"/>
    <property type="match status" value="1"/>
</dbReference>
<evidence type="ECO:0000313" key="9">
    <source>
        <dbReference type="Proteomes" id="UP000185608"/>
    </source>
</evidence>
<keyword evidence="7" id="KW-0255">Endonuclease</keyword>
<dbReference type="GO" id="GO:0005737">
    <property type="term" value="C:cytoplasm"/>
    <property type="evidence" value="ECO:0007669"/>
    <property type="project" value="TreeGrafter"/>
</dbReference>
<dbReference type="OrthoDB" id="46045at2157"/>
<dbReference type="GO" id="GO:0000213">
    <property type="term" value="F:tRNA-intron lyase activity"/>
    <property type="evidence" value="ECO:0007669"/>
    <property type="project" value="UniProtKB-UniRule"/>
</dbReference>
<accession>A0A1J1AA37</accession>
<dbReference type="EC" id="4.6.1.16" evidence="4"/>
<feature type="active site" evidence="4">
    <location>
        <position position="296"/>
    </location>
</feature>
<dbReference type="RefSeq" id="WP_070364165.1">
    <property type="nucleotide sequence ID" value="NZ_CP016070.1"/>
</dbReference>
<evidence type="ECO:0000313" key="7">
    <source>
        <dbReference type="EMBL" id="AOW79392.1"/>
    </source>
</evidence>
<evidence type="ECO:0000313" key="10">
    <source>
        <dbReference type="Proteomes" id="UP000186165"/>
    </source>
</evidence>
<keyword evidence="7" id="KW-0540">Nuclease</keyword>
<dbReference type="STRING" id="1873524.HSR6_0183"/>
<evidence type="ECO:0000256" key="3">
    <source>
        <dbReference type="ARBA" id="ARBA00024798"/>
    </source>
</evidence>
<feature type="domain" description="tRNA intron endonuclease N-terminal" evidence="6">
    <location>
        <begin position="180"/>
        <end position="236"/>
    </location>
</feature>
<dbReference type="PATRIC" id="fig|1855411.3.peg.183"/>
<dbReference type="Proteomes" id="UP000186165">
    <property type="component" value="Chromosome"/>
</dbReference>
<organism evidence="7 9">
    <name type="scientific">Halodesulfurarchaeum formicicum</name>
    <dbReference type="NCBI Taxonomy" id="1873524"/>
    <lineage>
        <taxon>Archaea</taxon>
        <taxon>Methanobacteriati</taxon>
        <taxon>Methanobacteriota</taxon>
        <taxon>Stenosarchaea group</taxon>
        <taxon>Halobacteria</taxon>
        <taxon>Halobacteriales</taxon>
        <taxon>Halobacteriaceae</taxon>
        <taxon>Halodesulfurarchaeum</taxon>
    </lineage>
</organism>
<sequence>MDATLSDGEVHVGGDARQRFFDSRGYGRPLTGNEIALAPVEAAHLLYRGDLDAVDGQGFREFLTARGPGFGPRFLVYVDLRDRGFYLSPAREGWVPDADPAVTASDGPDFVVYPRGSGPGDGEVAYRVTVYGERAEIEAGTLEPGVYAIVDEEGDLTYLAVEEFDPGGETTFDAPENAVGTLLDDRVLVWDPPESLYEDGFYGQPLAGRGASHEVLHLSLLEAADLAARGVLSLEGGGGVEALLERGRAVEGERFDRRLRVYRTVRDRGAVPRTGFKFGADFRVYRTVESASELGHSEFLVRARPRDFVFGPRDLALDVRMAHGVRKRMVYGLDGENGDTTRWLAVGRLTP</sequence>
<comment type="catalytic activity">
    <reaction evidence="4">
        <text>pretRNA = a 3'-half-tRNA molecule with a 5'-OH end + a 5'-half-tRNA molecule with a 2',3'-cyclic phosphate end + an intron with a 2',3'-cyclic phosphate and a 5'-hydroxyl terminus.</text>
        <dbReference type="EC" id="4.6.1.16"/>
    </reaction>
</comment>
<evidence type="ECO:0000256" key="4">
    <source>
        <dbReference type="HAMAP-Rule" id="MF_01834"/>
    </source>
</evidence>
<reference evidence="7 9" key="1">
    <citation type="submission" date="2016-06" db="EMBL/GenBank/DDBJ databases">
        <title>Discovery of anaerobic lithoheterotrophic haloarchaeon capable of sulfur respiration by hydrogen and formate.</title>
        <authorList>
            <person name="Sorokin D.Y."/>
            <person name="Kublanov I.V."/>
            <person name="Roman P."/>
            <person name="Sinninghe Damste J.S."/>
            <person name="Golyshin P.N."/>
            <person name="Rojo D."/>
            <person name="Ciordia S."/>
            <person name="Mena Md.C."/>
            <person name="Ferrer M."/>
            <person name="Smedile F."/>
            <person name="Messina E."/>
            <person name="La Cono V."/>
            <person name="Yakimov M.M."/>
        </authorList>
    </citation>
    <scope>NUCLEOTIDE SEQUENCE [LARGE SCALE GENOMIC DNA]</scope>
    <source>
        <strain evidence="7 9">HTSR1</strain>
    </source>
</reference>
<dbReference type="EMBL" id="CP016804">
    <property type="protein sequence ID" value="APE94656.1"/>
    <property type="molecule type" value="Genomic_DNA"/>
</dbReference>
<comment type="function">
    <text evidence="4">Endonuclease that removes tRNA introns. Cleaves pre-tRNA at the 5' and 3' splice sites to release the intron. The products are an intron and two tRNA half-molecules bearing 2',3' cyclic phosphate and 5'-OH termini. Recognizes a pseudosymmetric substrate in which 2 bulged loops of 3 bases are separated by a stem of 4 bp.</text>
</comment>
<dbReference type="GeneID" id="30416708"/>
<dbReference type="CDD" id="cd22363">
    <property type="entry name" value="tRNA-intron_lyase_C"/>
    <property type="match status" value="2"/>
</dbReference>
<dbReference type="InterPro" id="IPR036740">
    <property type="entry name" value="tRNA_intron_Endonuc_N_sf"/>
</dbReference>
<comment type="similarity">
    <text evidence="4">Belongs to the tRNA-intron endonuclease family. Archaeal long subfamily.</text>
</comment>
<accession>A0A1D8S1Z8</accession>
<dbReference type="AlphaFoldDB" id="A0A1D8S1Z8"/>
<proteinExistence type="inferred from homology"/>
<dbReference type="GO" id="GO:0003676">
    <property type="term" value="F:nucleic acid binding"/>
    <property type="evidence" value="ECO:0007669"/>
    <property type="project" value="InterPro"/>
</dbReference>
<dbReference type="Gene3D" id="3.40.1350.10">
    <property type="match status" value="2"/>
</dbReference>
<dbReference type="PANTHER" id="PTHR21227:SF0">
    <property type="entry name" value="TRNA-SPLICING ENDONUCLEASE SUBUNIT SEN2"/>
    <property type="match status" value="1"/>
</dbReference>
<dbReference type="InterPro" id="IPR036167">
    <property type="entry name" value="tRNA_intron_Endo_cat-like_sf"/>
</dbReference>
<name>A0A1D8S1Z8_9EURY</name>
<feature type="domain" description="tRNA intron endonuclease catalytic" evidence="5">
    <location>
        <begin position="255"/>
        <end position="339"/>
    </location>
</feature>
<evidence type="ECO:0000256" key="1">
    <source>
        <dbReference type="ARBA" id="ARBA00022694"/>
    </source>
</evidence>
<dbReference type="KEGG" id="halh:HTSR_0185"/>
<dbReference type="KEGG" id="hhsr:HSR6_0183"/>
<dbReference type="SUPFAM" id="SSF53032">
    <property type="entry name" value="tRNA-intron endonuclease catalytic domain-like"/>
    <property type="match status" value="2"/>
</dbReference>
<dbReference type="HAMAP" id="MF_01834">
    <property type="entry name" value="EndA_long"/>
    <property type="match status" value="1"/>
</dbReference>
<dbReference type="SUPFAM" id="SSF55267">
    <property type="entry name" value="tRNA-intron endonuclease N-terminal domain-like"/>
    <property type="match status" value="2"/>
</dbReference>
<feature type="active site" evidence="4">
    <location>
        <position position="327"/>
    </location>
</feature>
<dbReference type="InterPro" id="IPR023516">
    <property type="entry name" value="tRNA_splic_arch_long"/>
</dbReference>
<dbReference type="Gene3D" id="3.40.1170.20">
    <property type="entry name" value="tRNA intron endonuclease, N-terminal domain"/>
    <property type="match status" value="2"/>
</dbReference>
<comment type="function">
    <text evidence="3">Endonuclease that removes tRNA introns. Cleaves pre-tRNA at the 5'- and 3'-splice sites to release the intron. The products are an intron and two tRNA half-molecules bearing 2',3' cyclic phosphate and 5'-OH termini. Recognizes a pseudosymmetric substrate in which 2 bulged loops of 3 bases are separated by a stem of 4 bp.</text>
</comment>
<evidence type="ECO:0000313" key="8">
    <source>
        <dbReference type="EMBL" id="APE94656.1"/>
    </source>
</evidence>
<evidence type="ECO:0000259" key="5">
    <source>
        <dbReference type="Pfam" id="PF01974"/>
    </source>
</evidence>
<keyword evidence="1 4" id="KW-0819">tRNA processing</keyword>
<dbReference type="InterPro" id="IPR006678">
    <property type="entry name" value="tRNA_intron_Endonuc_N"/>
</dbReference>
<keyword evidence="2 4" id="KW-0456">Lyase</keyword>
<dbReference type="Proteomes" id="UP000185608">
    <property type="component" value="Chromosome"/>
</dbReference>
<keyword evidence="10" id="KW-1185">Reference proteome</keyword>
<evidence type="ECO:0000259" key="6">
    <source>
        <dbReference type="Pfam" id="PF02778"/>
    </source>
</evidence>
<dbReference type="GO" id="GO:0006388">
    <property type="term" value="P:tRNA splicing, via endonucleolytic cleavage and ligation"/>
    <property type="evidence" value="ECO:0007669"/>
    <property type="project" value="UniProtKB-UniRule"/>
</dbReference>
<dbReference type="InterPro" id="IPR011856">
    <property type="entry name" value="tRNA_endonuc-like_dom_sf"/>
</dbReference>
<dbReference type="NCBIfam" id="NF006794">
    <property type="entry name" value="PRK09300.1-1"/>
    <property type="match status" value="1"/>
</dbReference>
<protein>
    <recommendedName>
        <fullName evidence="4">tRNA-splicing endonuclease</fullName>
        <ecNumber evidence="4">4.6.1.16</ecNumber>
    </recommendedName>
    <alternativeName>
        <fullName evidence="4">tRNA-intron endonuclease</fullName>
    </alternativeName>
</protein>
<evidence type="ECO:0000256" key="2">
    <source>
        <dbReference type="ARBA" id="ARBA00023239"/>
    </source>
</evidence>
<feature type="domain" description="tRNA intron endonuclease N-terminal" evidence="6">
    <location>
        <begin position="1"/>
        <end position="62"/>
    </location>
</feature>
<feature type="active site" evidence="4">
    <location>
        <position position="285"/>
    </location>
</feature>
<reference evidence="8" key="3">
    <citation type="journal article" date="2017" name="ISME J.">
        <title>Discovery of anaerobic lithoheterotrophic haloarchaea, ubiquitous in hypersaline habitats.</title>
        <authorList>
            <person name="Sorokin D.Y."/>
            <person name="Messina E."/>
            <person name="Smedile F."/>
            <person name="Roman P."/>
            <person name="Damste J.S.S."/>
            <person name="Ciordia S."/>
            <person name="Mena M.C."/>
            <person name="Ferrer M."/>
            <person name="Golyshin P.N."/>
            <person name="Kublanov I.V."/>
            <person name="Samarov N.I."/>
            <person name="Toshchakov S.V."/>
            <person name="La Cono V."/>
            <person name="Yakimov M.M."/>
        </authorList>
    </citation>
    <scope>NUCLEOTIDE SEQUENCE</scope>
    <source>
        <strain evidence="8">HSR6</strain>
    </source>
</reference>
<dbReference type="PANTHER" id="PTHR21227">
    <property type="entry name" value="TRNA-SPLICING ENDONUCLEASE SUBUNIT SEN2"/>
    <property type="match status" value="1"/>
</dbReference>
<dbReference type="Pfam" id="PF02778">
    <property type="entry name" value="tRNA_int_endo_N"/>
    <property type="match status" value="2"/>
</dbReference>
<dbReference type="InterPro" id="IPR006677">
    <property type="entry name" value="tRNA_intron_Endonuc_cat-like"/>
</dbReference>
<dbReference type="EMBL" id="CP016070">
    <property type="protein sequence ID" value="AOW79392.1"/>
    <property type="molecule type" value="Genomic_DNA"/>
</dbReference>
<dbReference type="Pfam" id="PF01974">
    <property type="entry name" value="tRNA_int_endo"/>
    <property type="match status" value="1"/>
</dbReference>
<reference evidence="10" key="2">
    <citation type="submission" date="2016-08" db="EMBL/GenBank/DDBJ databases">
        <title>Discovery of first anaerobic lithoheterotrophic haloarchae widely represented in hypersaline habitats.</title>
        <authorList>
            <person name="Sorokin D.Y."/>
            <person name="Kublanov I.V."/>
            <person name="Roman P."/>
            <person name="Sinninghe Damste J.S."/>
            <person name="Golyshin P.N."/>
            <person name="Rojo D."/>
            <person name="Ciordia S."/>
            <person name="Mena Md.C."/>
            <person name="Ferrer M."/>
            <person name="Smedile F."/>
            <person name="Messina E."/>
            <person name="La Cono V."/>
            <person name="Yakimov M.M."/>
        </authorList>
    </citation>
    <scope>NUCLEOTIDE SEQUENCE [LARGE SCALE GENOMIC DNA]</scope>
    <source>
        <strain evidence="10">HSR6</strain>
    </source>
</reference>
<dbReference type="InterPro" id="IPR006676">
    <property type="entry name" value="tRNA_splic"/>
</dbReference>